<dbReference type="Proteomes" id="UP000706151">
    <property type="component" value="Unassembled WGS sequence"/>
</dbReference>
<evidence type="ECO:0000313" key="1">
    <source>
        <dbReference type="EMBL" id="MBK7953394.1"/>
    </source>
</evidence>
<evidence type="ECO:0000313" key="2">
    <source>
        <dbReference type="Proteomes" id="UP000706151"/>
    </source>
</evidence>
<gene>
    <name evidence="1" type="ORF">IPK02_05150</name>
</gene>
<dbReference type="AlphaFoldDB" id="A0A935T8U0"/>
<reference evidence="1 2" key="1">
    <citation type="submission" date="2020-10" db="EMBL/GenBank/DDBJ databases">
        <title>Connecting structure to function with the recovery of over 1000 high-quality activated sludge metagenome-assembled genomes encoding full-length rRNA genes using long-read sequencing.</title>
        <authorList>
            <person name="Singleton C.M."/>
            <person name="Petriglieri F."/>
            <person name="Kristensen J.M."/>
            <person name="Kirkegaard R.H."/>
            <person name="Michaelsen T.Y."/>
            <person name="Andersen M.H."/>
            <person name="Karst S.M."/>
            <person name="Dueholm M.S."/>
            <person name="Nielsen P.H."/>
            <person name="Albertsen M."/>
        </authorList>
    </citation>
    <scope>NUCLEOTIDE SEQUENCE [LARGE SCALE GENOMIC DNA]</scope>
    <source>
        <strain evidence="1">Fred_18-Q3-R57-64_BAT3C.720</strain>
    </source>
</reference>
<comment type="caution">
    <text evidence="1">The sequence shown here is derived from an EMBL/GenBank/DDBJ whole genome shotgun (WGS) entry which is preliminary data.</text>
</comment>
<dbReference type="EMBL" id="JADJOT010000004">
    <property type="protein sequence ID" value="MBK7953394.1"/>
    <property type="molecule type" value="Genomic_DNA"/>
</dbReference>
<protein>
    <submittedName>
        <fullName evidence="1">Uncharacterized protein</fullName>
    </submittedName>
</protein>
<organism evidence="1 2">
    <name type="scientific">Candidatus Accumulibacter affinis</name>
    <dbReference type="NCBI Taxonomy" id="2954384"/>
    <lineage>
        <taxon>Bacteria</taxon>
        <taxon>Pseudomonadati</taxon>
        <taxon>Pseudomonadota</taxon>
        <taxon>Betaproteobacteria</taxon>
        <taxon>Candidatus Accumulibacter</taxon>
    </lineage>
</organism>
<sequence>MTAAAVLRDSAVDGVTLSLSVTGTIKATGEKSAVARWLPTIREHKGGLGTLLAEAANIQPFGVSRCWLLRFPDCNSLEVAFSPAVSHAEVMSFYPESIAAEPFADFGNKQAHR</sequence>
<name>A0A935T8U0_9PROT</name>
<proteinExistence type="predicted"/>
<accession>A0A935T8U0</accession>